<dbReference type="Proteomes" id="UP000617145">
    <property type="component" value="Unassembled WGS sequence"/>
</dbReference>
<organism evidence="1 2">
    <name type="scientific">Salipiger pallidus</name>
    <dbReference type="NCBI Taxonomy" id="1775170"/>
    <lineage>
        <taxon>Bacteria</taxon>
        <taxon>Pseudomonadati</taxon>
        <taxon>Pseudomonadota</taxon>
        <taxon>Alphaproteobacteria</taxon>
        <taxon>Rhodobacterales</taxon>
        <taxon>Roseobacteraceae</taxon>
        <taxon>Salipiger</taxon>
    </lineage>
</organism>
<dbReference type="AlphaFoldDB" id="A0A8J2ZFV3"/>
<dbReference type="EMBL" id="BMJV01000001">
    <property type="protein sequence ID" value="GGG58962.1"/>
    <property type="molecule type" value="Genomic_DNA"/>
</dbReference>
<gene>
    <name evidence="1" type="ORF">GCM10011415_01010</name>
</gene>
<reference evidence="1" key="2">
    <citation type="submission" date="2020-09" db="EMBL/GenBank/DDBJ databases">
        <authorList>
            <person name="Sun Q."/>
            <person name="Zhou Y."/>
        </authorList>
    </citation>
    <scope>NUCLEOTIDE SEQUENCE</scope>
    <source>
        <strain evidence="1">CGMCC 1.15762</strain>
    </source>
</reference>
<evidence type="ECO:0000313" key="2">
    <source>
        <dbReference type="Proteomes" id="UP000617145"/>
    </source>
</evidence>
<accession>A0A8J2ZFV3</accession>
<proteinExistence type="predicted"/>
<keyword evidence="2" id="KW-1185">Reference proteome</keyword>
<protein>
    <submittedName>
        <fullName evidence="1">Uncharacterized protein</fullName>
    </submittedName>
</protein>
<evidence type="ECO:0000313" key="1">
    <source>
        <dbReference type="EMBL" id="GGG58962.1"/>
    </source>
</evidence>
<reference evidence="1" key="1">
    <citation type="journal article" date="2014" name="Int. J. Syst. Evol. Microbiol.">
        <title>Complete genome sequence of Corynebacterium casei LMG S-19264T (=DSM 44701T), isolated from a smear-ripened cheese.</title>
        <authorList>
            <consortium name="US DOE Joint Genome Institute (JGI-PGF)"/>
            <person name="Walter F."/>
            <person name="Albersmeier A."/>
            <person name="Kalinowski J."/>
            <person name="Ruckert C."/>
        </authorList>
    </citation>
    <scope>NUCLEOTIDE SEQUENCE</scope>
    <source>
        <strain evidence="1">CGMCC 1.15762</strain>
    </source>
</reference>
<comment type="caution">
    <text evidence="1">The sequence shown here is derived from an EMBL/GenBank/DDBJ whole genome shotgun (WGS) entry which is preliminary data.</text>
</comment>
<name>A0A8J2ZFV3_9RHOB</name>
<sequence length="77" mass="8806">MLQEKKSETDAERQKVILTRMVEELSREQPDLYYQSTSQIAQTIQARVAEGKTLNGDERKLMDGLTARDISVILSLH</sequence>
<dbReference type="RefSeq" id="WP_188787780.1">
    <property type="nucleotide sequence ID" value="NZ_BMJV01000001.1"/>
</dbReference>